<dbReference type="InterPro" id="IPR002197">
    <property type="entry name" value="HTH_Fis"/>
</dbReference>
<dbReference type="PROSITE" id="PS50045">
    <property type="entry name" value="SIGMA54_INTERACT_4"/>
    <property type="match status" value="1"/>
</dbReference>
<reference evidence="9 10" key="1">
    <citation type="submission" date="2019-02" db="EMBL/GenBank/DDBJ databases">
        <title>Deep-cultivation of Planctomycetes and their phenomic and genomic characterization uncovers novel biology.</title>
        <authorList>
            <person name="Wiegand S."/>
            <person name="Jogler M."/>
            <person name="Boedeker C."/>
            <person name="Pinto D."/>
            <person name="Vollmers J."/>
            <person name="Rivas-Marin E."/>
            <person name="Kohn T."/>
            <person name="Peeters S.H."/>
            <person name="Heuer A."/>
            <person name="Rast P."/>
            <person name="Oberbeckmann S."/>
            <person name="Bunk B."/>
            <person name="Jeske O."/>
            <person name="Meyerdierks A."/>
            <person name="Storesund J.E."/>
            <person name="Kallscheuer N."/>
            <person name="Luecker S."/>
            <person name="Lage O.M."/>
            <person name="Pohl T."/>
            <person name="Merkel B.J."/>
            <person name="Hornburger P."/>
            <person name="Mueller R.-W."/>
            <person name="Bruemmer F."/>
            <person name="Labrenz M."/>
            <person name="Spormann A.M."/>
            <person name="Op den Camp H."/>
            <person name="Overmann J."/>
            <person name="Amann R."/>
            <person name="Jetten M.S.M."/>
            <person name="Mascher T."/>
            <person name="Medema M.H."/>
            <person name="Devos D.P."/>
            <person name="Kaster A.-K."/>
            <person name="Ovreas L."/>
            <person name="Rohde M."/>
            <person name="Galperin M.Y."/>
            <person name="Jogler C."/>
        </authorList>
    </citation>
    <scope>NUCLEOTIDE SEQUENCE [LARGE SCALE GENOMIC DNA]</scope>
    <source>
        <strain evidence="9 10">Mal48</strain>
    </source>
</reference>
<evidence type="ECO:0000256" key="5">
    <source>
        <dbReference type="ARBA" id="ARBA00023163"/>
    </source>
</evidence>
<feature type="modified residue" description="4-aspartylphosphate" evidence="6">
    <location>
        <position position="24"/>
    </location>
</feature>
<dbReference type="EMBL" id="CP036267">
    <property type="protein sequence ID" value="QDT31990.1"/>
    <property type="molecule type" value="Genomic_DNA"/>
</dbReference>
<sequence length="433" mass="48661">MDFERPLLGIESARKRQFEVALIDLSMPEMNGIELLTRLKEIDPACEVVMLTGEASVETAVKAMQLGAYDYVTKPCSFDELLITLGKAYERQQLGRENSQLKAALHRTSAASEIVGATQPMRQMLRLIEKTAPTNSPVLILGESGTGKELVARAIHQNSQRATKPMVTINCAALQETLLESELFGHEKGAFTGASAAKPGLFEVANGGTLFVDELGELASGLQAKLLRVLEDGSMRRVGSTREQHVDVRIVAATNRNLQTEVDEHRFREDLFYRINVLPIEIPPLRERRDDIPLLIDHLLSRSGPDRWQMTDEARQALCNYHWPGNVRELSNILERATILSEDKTITLHELPEVIGRTLYSGVSGMPLDSEETDNLAERERRHVAKVLFRERGSRKRTAEALGINRRSLYRLINKYGLENKDENNINPEENYP</sequence>
<dbReference type="KEGG" id="tpol:Mal48_12290"/>
<gene>
    <name evidence="9" type="primary">zraR_3</name>
    <name evidence="9" type="ORF">Mal48_12290</name>
</gene>
<feature type="domain" description="Sigma-54 factor interaction" evidence="7">
    <location>
        <begin position="114"/>
        <end position="339"/>
    </location>
</feature>
<dbReference type="PANTHER" id="PTHR32071">
    <property type="entry name" value="TRANSCRIPTIONAL REGULATORY PROTEIN"/>
    <property type="match status" value="1"/>
</dbReference>
<dbReference type="InterPro" id="IPR058031">
    <property type="entry name" value="AAA_lid_NorR"/>
</dbReference>
<evidence type="ECO:0000259" key="7">
    <source>
        <dbReference type="PROSITE" id="PS50045"/>
    </source>
</evidence>
<keyword evidence="2" id="KW-0067">ATP-binding</keyword>
<dbReference type="Pfam" id="PF25601">
    <property type="entry name" value="AAA_lid_14"/>
    <property type="match status" value="1"/>
</dbReference>
<name>A0A517QK22_9PLAN</name>
<dbReference type="InterPro" id="IPR011006">
    <property type="entry name" value="CheY-like_superfamily"/>
</dbReference>
<evidence type="ECO:0000259" key="8">
    <source>
        <dbReference type="PROSITE" id="PS50110"/>
    </source>
</evidence>
<dbReference type="SMART" id="SM00448">
    <property type="entry name" value="REC"/>
    <property type="match status" value="1"/>
</dbReference>
<dbReference type="Gene3D" id="3.40.50.2300">
    <property type="match status" value="1"/>
</dbReference>
<organism evidence="9 10">
    <name type="scientific">Thalassoglobus polymorphus</name>
    <dbReference type="NCBI Taxonomy" id="2527994"/>
    <lineage>
        <taxon>Bacteria</taxon>
        <taxon>Pseudomonadati</taxon>
        <taxon>Planctomycetota</taxon>
        <taxon>Planctomycetia</taxon>
        <taxon>Planctomycetales</taxon>
        <taxon>Planctomycetaceae</taxon>
        <taxon>Thalassoglobus</taxon>
    </lineage>
</organism>
<evidence type="ECO:0000256" key="2">
    <source>
        <dbReference type="ARBA" id="ARBA00022840"/>
    </source>
</evidence>
<evidence type="ECO:0000313" key="9">
    <source>
        <dbReference type="EMBL" id="QDT31990.1"/>
    </source>
</evidence>
<protein>
    <submittedName>
        <fullName evidence="9">Transcriptional regulatory protein ZraR</fullName>
    </submittedName>
</protein>
<keyword evidence="1" id="KW-0547">Nucleotide-binding</keyword>
<dbReference type="GO" id="GO:0006355">
    <property type="term" value="P:regulation of DNA-templated transcription"/>
    <property type="evidence" value="ECO:0007669"/>
    <property type="project" value="InterPro"/>
</dbReference>
<dbReference type="Gene3D" id="1.10.10.60">
    <property type="entry name" value="Homeodomain-like"/>
    <property type="match status" value="1"/>
</dbReference>
<dbReference type="GO" id="GO:0000160">
    <property type="term" value="P:phosphorelay signal transduction system"/>
    <property type="evidence" value="ECO:0007669"/>
    <property type="project" value="InterPro"/>
</dbReference>
<keyword evidence="5" id="KW-0804">Transcription</keyword>
<dbReference type="SUPFAM" id="SSF52172">
    <property type="entry name" value="CheY-like"/>
    <property type="match status" value="1"/>
</dbReference>
<dbReference type="SUPFAM" id="SSF46689">
    <property type="entry name" value="Homeodomain-like"/>
    <property type="match status" value="1"/>
</dbReference>
<dbReference type="SUPFAM" id="SSF52540">
    <property type="entry name" value="P-loop containing nucleoside triphosphate hydrolases"/>
    <property type="match status" value="1"/>
</dbReference>
<dbReference type="PROSITE" id="PS00688">
    <property type="entry name" value="SIGMA54_INTERACT_3"/>
    <property type="match status" value="1"/>
</dbReference>
<dbReference type="InterPro" id="IPR009057">
    <property type="entry name" value="Homeodomain-like_sf"/>
</dbReference>
<dbReference type="Gene3D" id="3.40.50.300">
    <property type="entry name" value="P-loop containing nucleotide triphosphate hydrolases"/>
    <property type="match status" value="1"/>
</dbReference>
<dbReference type="GO" id="GO:0005524">
    <property type="term" value="F:ATP binding"/>
    <property type="evidence" value="ECO:0007669"/>
    <property type="project" value="UniProtKB-KW"/>
</dbReference>
<dbReference type="Pfam" id="PF00158">
    <property type="entry name" value="Sigma54_activat"/>
    <property type="match status" value="1"/>
</dbReference>
<dbReference type="InterPro" id="IPR025662">
    <property type="entry name" value="Sigma_54_int_dom_ATP-bd_1"/>
</dbReference>
<dbReference type="FunFam" id="3.40.50.300:FF:000006">
    <property type="entry name" value="DNA-binding transcriptional regulator NtrC"/>
    <property type="match status" value="1"/>
</dbReference>
<dbReference type="Gene3D" id="1.10.8.60">
    <property type="match status" value="1"/>
</dbReference>
<dbReference type="SMART" id="SM00382">
    <property type="entry name" value="AAA"/>
    <property type="match status" value="1"/>
</dbReference>
<keyword evidence="3" id="KW-0805">Transcription regulation</keyword>
<dbReference type="Pfam" id="PF00072">
    <property type="entry name" value="Response_reg"/>
    <property type="match status" value="1"/>
</dbReference>
<dbReference type="PANTHER" id="PTHR32071:SF100">
    <property type="entry name" value="RESPONSE REGULATOR PROTEIN PILR"/>
    <property type="match status" value="1"/>
</dbReference>
<dbReference type="Proteomes" id="UP000315724">
    <property type="component" value="Chromosome"/>
</dbReference>
<dbReference type="InterPro" id="IPR003593">
    <property type="entry name" value="AAA+_ATPase"/>
</dbReference>
<keyword evidence="6" id="KW-0597">Phosphoprotein</keyword>
<proteinExistence type="predicted"/>
<feature type="domain" description="Response regulatory" evidence="8">
    <location>
        <begin position="1"/>
        <end position="89"/>
    </location>
</feature>
<dbReference type="GO" id="GO:0043565">
    <property type="term" value="F:sequence-specific DNA binding"/>
    <property type="evidence" value="ECO:0007669"/>
    <property type="project" value="InterPro"/>
</dbReference>
<dbReference type="InterPro" id="IPR027417">
    <property type="entry name" value="P-loop_NTPase"/>
</dbReference>
<dbReference type="PROSITE" id="PS50110">
    <property type="entry name" value="RESPONSE_REGULATORY"/>
    <property type="match status" value="1"/>
</dbReference>
<keyword evidence="10" id="KW-1185">Reference proteome</keyword>
<dbReference type="InterPro" id="IPR002078">
    <property type="entry name" value="Sigma_54_int"/>
</dbReference>
<accession>A0A517QK22</accession>
<dbReference type="InterPro" id="IPR025944">
    <property type="entry name" value="Sigma_54_int_dom_CS"/>
</dbReference>
<dbReference type="Pfam" id="PF02954">
    <property type="entry name" value="HTH_8"/>
    <property type="match status" value="1"/>
</dbReference>
<evidence type="ECO:0000313" key="10">
    <source>
        <dbReference type="Proteomes" id="UP000315724"/>
    </source>
</evidence>
<evidence type="ECO:0000256" key="6">
    <source>
        <dbReference type="PROSITE-ProRule" id="PRU00169"/>
    </source>
</evidence>
<dbReference type="AlphaFoldDB" id="A0A517QK22"/>
<evidence type="ECO:0000256" key="1">
    <source>
        <dbReference type="ARBA" id="ARBA00022741"/>
    </source>
</evidence>
<evidence type="ECO:0000256" key="3">
    <source>
        <dbReference type="ARBA" id="ARBA00023015"/>
    </source>
</evidence>
<dbReference type="CDD" id="cd00009">
    <property type="entry name" value="AAA"/>
    <property type="match status" value="1"/>
</dbReference>
<dbReference type="PROSITE" id="PS00676">
    <property type="entry name" value="SIGMA54_INTERACT_2"/>
    <property type="match status" value="1"/>
</dbReference>
<evidence type="ECO:0000256" key="4">
    <source>
        <dbReference type="ARBA" id="ARBA00023125"/>
    </source>
</evidence>
<keyword evidence="4" id="KW-0238">DNA-binding</keyword>
<dbReference type="PRINTS" id="PR01590">
    <property type="entry name" value="HTHFIS"/>
</dbReference>
<dbReference type="InterPro" id="IPR025943">
    <property type="entry name" value="Sigma_54_int_dom_ATP-bd_2"/>
</dbReference>
<dbReference type="InterPro" id="IPR001789">
    <property type="entry name" value="Sig_transdc_resp-reg_receiver"/>
</dbReference>
<dbReference type="PROSITE" id="PS00675">
    <property type="entry name" value="SIGMA54_INTERACT_1"/>
    <property type="match status" value="1"/>
</dbReference>